<dbReference type="RefSeq" id="XP_001798070.1">
    <property type="nucleotide sequence ID" value="XM_001798018.1"/>
</dbReference>
<accession>Q0UKH5</accession>
<sequence>MATILDLIVFLIIIIVGVVVSRLRRAPRNANPTRFLNHRPVDVDRLQRPRQQATIHRQDMQGTQQLLDHSLVEVADGLDIDAIVGPGVRPRAARGNWRKGEWVVGG</sequence>
<proteinExistence type="predicted"/>
<name>Q0UKH5_PHANO</name>
<evidence type="ECO:0000313" key="3">
    <source>
        <dbReference type="Proteomes" id="UP000001055"/>
    </source>
</evidence>
<keyword evidence="1" id="KW-0812">Transmembrane</keyword>
<dbReference type="Proteomes" id="UP000001055">
    <property type="component" value="Unassembled WGS sequence"/>
</dbReference>
<protein>
    <submittedName>
        <fullName evidence="2">Uncharacterized protein</fullName>
    </submittedName>
</protein>
<keyword evidence="1" id="KW-0472">Membrane</keyword>
<dbReference type="KEGG" id="pno:SNOG_07739"/>
<evidence type="ECO:0000313" key="2">
    <source>
        <dbReference type="EMBL" id="EAT85205.1"/>
    </source>
</evidence>
<feature type="transmembrane region" description="Helical" evidence="1">
    <location>
        <begin position="6"/>
        <end position="24"/>
    </location>
</feature>
<reference evidence="3" key="1">
    <citation type="journal article" date="2007" name="Plant Cell">
        <title>Dothideomycete-plant interactions illuminated by genome sequencing and EST analysis of the wheat pathogen Stagonospora nodorum.</title>
        <authorList>
            <person name="Hane J.K."/>
            <person name="Lowe R.G."/>
            <person name="Solomon P.S."/>
            <person name="Tan K.C."/>
            <person name="Schoch C.L."/>
            <person name="Spatafora J.W."/>
            <person name="Crous P.W."/>
            <person name="Kodira C."/>
            <person name="Birren B.W."/>
            <person name="Galagan J.E."/>
            <person name="Torriani S.F."/>
            <person name="McDonald B.A."/>
            <person name="Oliver R.P."/>
        </authorList>
    </citation>
    <scope>NUCLEOTIDE SEQUENCE [LARGE SCALE GENOMIC DNA]</scope>
    <source>
        <strain evidence="3">SN15 / ATCC MYA-4574 / FGSC 10173</strain>
    </source>
</reference>
<evidence type="ECO:0000256" key="1">
    <source>
        <dbReference type="SAM" id="Phobius"/>
    </source>
</evidence>
<dbReference type="InParanoid" id="Q0UKH5"/>
<dbReference type="EMBL" id="CH445335">
    <property type="protein sequence ID" value="EAT85205.1"/>
    <property type="molecule type" value="Genomic_DNA"/>
</dbReference>
<dbReference type="GeneID" id="5974963"/>
<gene>
    <name evidence="2" type="ORF">SNOG_07739</name>
</gene>
<dbReference type="AlphaFoldDB" id="Q0UKH5"/>
<keyword evidence="1" id="KW-1133">Transmembrane helix</keyword>
<organism evidence="2 3">
    <name type="scientific">Phaeosphaeria nodorum (strain SN15 / ATCC MYA-4574 / FGSC 10173)</name>
    <name type="common">Glume blotch fungus</name>
    <name type="synonym">Parastagonospora nodorum</name>
    <dbReference type="NCBI Taxonomy" id="321614"/>
    <lineage>
        <taxon>Eukaryota</taxon>
        <taxon>Fungi</taxon>
        <taxon>Dikarya</taxon>
        <taxon>Ascomycota</taxon>
        <taxon>Pezizomycotina</taxon>
        <taxon>Dothideomycetes</taxon>
        <taxon>Pleosporomycetidae</taxon>
        <taxon>Pleosporales</taxon>
        <taxon>Pleosporineae</taxon>
        <taxon>Phaeosphaeriaceae</taxon>
        <taxon>Parastagonospora</taxon>
    </lineage>
</organism>